<keyword evidence="4" id="KW-1185">Reference proteome</keyword>
<dbReference type="OrthoDB" id="4868247at2"/>
<dbReference type="EMBL" id="NPDZ01000013">
    <property type="protein sequence ID" value="PJZ72112.1"/>
    <property type="molecule type" value="Genomic_DNA"/>
</dbReference>
<dbReference type="Proteomes" id="UP000231962">
    <property type="component" value="Unassembled WGS sequence"/>
</dbReference>
<evidence type="ECO:0000313" key="5">
    <source>
        <dbReference type="Proteomes" id="UP000231990"/>
    </source>
</evidence>
<dbReference type="AlphaFoldDB" id="A0A2M9ZJB3"/>
<protein>
    <recommendedName>
        <fullName evidence="6">GDYXXLXY protein</fullName>
    </recommendedName>
</protein>
<gene>
    <name evidence="2" type="ORF">CH360_16270</name>
    <name evidence="3" type="ORF">CH373_16070</name>
</gene>
<keyword evidence="1" id="KW-0812">Transmembrane</keyword>
<reference evidence="4 5" key="1">
    <citation type="submission" date="2017-07" db="EMBL/GenBank/DDBJ databases">
        <title>Leptospira spp. isolated from tropical soils.</title>
        <authorList>
            <person name="Thibeaux R."/>
            <person name="Iraola G."/>
            <person name="Ferres I."/>
            <person name="Bierque E."/>
            <person name="Girault D."/>
            <person name="Soupe-Gilbert M.-E."/>
            <person name="Picardeau M."/>
            <person name="Goarant C."/>
        </authorList>
    </citation>
    <scope>NUCLEOTIDE SEQUENCE [LARGE SCALE GENOMIC DNA]</scope>
    <source>
        <strain evidence="3 5">FH1-B-B1</strain>
        <strain evidence="2 4">FH1-B-C1</strain>
    </source>
</reference>
<organism evidence="3 5">
    <name type="scientific">Leptospira perolatii</name>
    <dbReference type="NCBI Taxonomy" id="2023191"/>
    <lineage>
        <taxon>Bacteria</taxon>
        <taxon>Pseudomonadati</taxon>
        <taxon>Spirochaetota</taxon>
        <taxon>Spirochaetia</taxon>
        <taxon>Leptospirales</taxon>
        <taxon>Leptospiraceae</taxon>
        <taxon>Leptospira</taxon>
    </lineage>
</organism>
<accession>A0A2M9ZJB3</accession>
<proteinExistence type="predicted"/>
<evidence type="ECO:0000256" key="1">
    <source>
        <dbReference type="SAM" id="Phobius"/>
    </source>
</evidence>
<evidence type="ECO:0000313" key="2">
    <source>
        <dbReference type="EMBL" id="PJZ68413.1"/>
    </source>
</evidence>
<dbReference type="InterPro" id="IPR025833">
    <property type="entry name" value="GDYXXLXY"/>
</dbReference>
<keyword evidence="1" id="KW-1133">Transmembrane helix</keyword>
<comment type="caution">
    <text evidence="3">The sequence shown here is derived from an EMBL/GenBank/DDBJ whole genome shotgun (WGS) entry which is preliminary data.</text>
</comment>
<keyword evidence="1" id="KW-0472">Membrane</keyword>
<dbReference type="EMBL" id="NPDY01000023">
    <property type="protein sequence ID" value="PJZ68413.1"/>
    <property type="molecule type" value="Genomic_DNA"/>
</dbReference>
<evidence type="ECO:0008006" key="6">
    <source>
        <dbReference type="Google" id="ProtNLM"/>
    </source>
</evidence>
<feature type="transmembrane region" description="Helical" evidence="1">
    <location>
        <begin position="44"/>
        <end position="62"/>
    </location>
</feature>
<evidence type="ECO:0000313" key="4">
    <source>
        <dbReference type="Proteomes" id="UP000231962"/>
    </source>
</evidence>
<dbReference type="Pfam" id="PF14345">
    <property type="entry name" value="GDYXXLXY"/>
    <property type="match status" value="1"/>
</dbReference>
<dbReference type="Proteomes" id="UP000231990">
    <property type="component" value="Unassembled WGS sequence"/>
</dbReference>
<sequence length="223" mass="25740">MGVDHFWRSHYWSEPSVFPTKGENPKLPFTIDFFLGREEVKKKILSVIAFLIPVLVLFSLVLDREIDLRKGKVLILPMTGYDPVDLLSGHYLLFRLDLRSDDLSCTLFKSTNKGISEAGIDLQGSEKATDPCVCYSEMEPTYVESFLKNCSEENRKSAKCWVFLRGTCKWNRFDVDIHKYFIPEGKAKEYEDKLRKTGAKLKLRVNEEGRGTIETILWNEEGQ</sequence>
<evidence type="ECO:0000313" key="3">
    <source>
        <dbReference type="EMBL" id="PJZ72112.1"/>
    </source>
</evidence>
<name>A0A2M9ZJB3_9LEPT</name>